<keyword evidence="2" id="KW-1003">Cell membrane</keyword>
<evidence type="ECO:0000313" key="10">
    <source>
        <dbReference type="EMBL" id="MDR7362399.1"/>
    </source>
</evidence>
<reference evidence="10 11" key="1">
    <citation type="submission" date="2023-07" db="EMBL/GenBank/DDBJ databases">
        <title>Sequencing the genomes of 1000 actinobacteria strains.</title>
        <authorList>
            <person name="Klenk H.-P."/>
        </authorList>
    </citation>
    <scope>NUCLEOTIDE SEQUENCE [LARGE SCALE GENOMIC DNA]</scope>
    <source>
        <strain evidence="10 11">DSM 19426</strain>
    </source>
</reference>
<keyword evidence="6 9" id="KW-1133">Transmembrane helix</keyword>
<evidence type="ECO:0000256" key="4">
    <source>
        <dbReference type="ARBA" id="ARBA00022679"/>
    </source>
</evidence>
<feature type="transmembrane region" description="Helical" evidence="9">
    <location>
        <begin position="144"/>
        <end position="161"/>
    </location>
</feature>
<protein>
    <recommendedName>
        <fullName evidence="12">Glycosyltransferase RgtA/B/C/D-like domain-containing protein</fullName>
    </recommendedName>
</protein>
<feature type="transmembrane region" description="Helical" evidence="9">
    <location>
        <begin position="223"/>
        <end position="240"/>
    </location>
</feature>
<keyword evidence="3" id="KW-0328">Glycosyltransferase</keyword>
<sequence>MRRETTWEGSGGPEPTTGDAGVTGTTPPARPARPRAEAPPRWQRRGALAVLLTALAGVTCVRLALIHAPLSPDEAGFLRMGAQWSHGSSLYGDYWVSRPPGITAIYSLAAHLGGSITLRVIGLLAAVASVLLAVAVARTLTRGRTWPAVWAGVLTAALLSTPNLDVNVVDGEILALPFLMAGILGALRATVGDPSRRARLWWAVCAGASGAAALSIKQNLLDVGVLLGGLVLVLAARRAWRPVGDVVLGALAGAVALVVPLLLLAIQRGTSLGGLWDAVVMYRFRAAEVLGRPSHAKSERWGEMVGAFTSSGAPWVLLLLPTLLVPRRAWRALARRVRRTPERAAARPAATRGSIRPDDPALAWVATALVLFEAFSVKGGGGFWLHYLVGTVPGLTLVLALSLGRLHPRAGWWRWAPRLAIVGGVVAATCVVTVPFLQDPPQGSADEKAVATYLREHAHLGRTAVVAFGRPTILEAADMNSPYPQLWSVPVLTDDPDLTKLTPVLAQQRATWVVTRTDKLQDWGMDDTHAMKVLARNYQRVRQEGDLEVWRARSADPAMVSARARPMGRPLP</sequence>
<feature type="region of interest" description="Disordered" evidence="8">
    <location>
        <begin position="1"/>
        <end position="40"/>
    </location>
</feature>
<dbReference type="InterPro" id="IPR050297">
    <property type="entry name" value="LipidA_mod_glycosyltrf_83"/>
</dbReference>
<keyword evidence="5 9" id="KW-0812">Transmembrane</keyword>
<feature type="transmembrane region" description="Helical" evidence="9">
    <location>
        <begin position="200"/>
        <end position="217"/>
    </location>
</feature>
<feature type="transmembrane region" description="Helical" evidence="9">
    <location>
        <begin position="304"/>
        <end position="326"/>
    </location>
</feature>
<organism evidence="10 11">
    <name type="scientific">Nocardioides marmoribigeumensis</name>
    <dbReference type="NCBI Taxonomy" id="433649"/>
    <lineage>
        <taxon>Bacteria</taxon>
        <taxon>Bacillati</taxon>
        <taxon>Actinomycetota</taxon>
        <taxon>Actinomycetes</taxon>
        <taxon>Propionibacteriales</taxon>
        <taxon>Nocardioidaceae</taxon>
        <taxon>Nocardioides</taxon>
    </lineage>
</organism>
<evidence type="ECO:0000313" key="11">
    <source>
        <dbReference type="Proteomes" id="UP001183648"/>
    </source>
</evidence>
<accession>A0ABU2BWG0</accession>
<keyword evidence="7 9" id="KW-0472">Membrane</keyword>
<evidence type="ECO:0000256" key="7">
    <source>
        <dbReference type="ARBA" id="ARBA00023136"/>
    </source>
</evidence>
<feature type="transmembrane region" description="Helical" evidence="9">
    <location>
        <begin position="48"/>
        <end position="70"/>
    </location>
</feature>
<evidence type="ECO:0000256" key="5">
    <source>
        <dbReference type="ARBA" id="ARBA00022692"/>
    </source>
</evidence>
<feature type="transmembrane region" description="Helical" evidence="9">
    <location>
        <begin position="361"/>
        <end position="377"/>
    </location>
</feature>
<evidence type="ECO:0000256" key="3">
    <source>
        <dbReference type="ARBA" id="ARBA00022676"/>
    </source>
</evidence>
<dbReference type="PANTHER" id="PTHR33908:SF11">
    <property type="entry name" value="MEMBRANE PROTEIN"/>
    <property type="match status" value="1"/>
</dbReference>
<comment type="subcellular location">
    <subcellularLocation>
        <location evidence="1">Cell membrane</location>
        <topology evidence="1">Multi-pass membrane protein</topology>
    </subcellularLocation>
</comment>
<feature type="transmembrane region" description="Helical" evidence="9">
    <location>
        <begin position="383"/>
        <end position="403"/>
    </location>
</feature>
<evidence type="ECO:0000256" key="8">
    <source>
        <dbReference type="SAM" id="MobiDB-lite"/>
    </source>
</evidence>
<comment type="caution">
    <text evidence="10">The sequence shown here is derived from an EMBL/GenBank/DDBJ whole genome shotgun (WGS) entry which is preliminary data.</text>
</comment>
<evidence type="ECO:0000256" key="2">
    <source>
        <dbReference type="ARBA" id="ARBA00022475"/>
    </source>
</evidence>
<evidence type="ECO:0008006" key="12">
    <source>
        <dbReference type="Google" id="ProtNLM"/>
    </source>
</evidence>
<dbReference type="EMBL" id="JAVDYG010000001">
    <property type="protein sequence ID" value="MDR7362399.1"/>
    <property type="molecule type" value="Genomic_DNA"/>
</dbReference>
<name>A0ABU2BWG0_9ACTN</name>
<dbReference type="PANTHER" id="PTHR33908">
    <property type="entry name" value="MANNOSYLTRANSFERASE YKCB-RELATED"/>
    <property type="match status" value="1"/>
</dbReference>
<keyword evidence="11" id="KW-1185">Reference proteome</keyword>
<proteinExistence type="predicted"/>
<keyword evidence="4" id="KW-0808">Transferase</keyword>
<dbReference type="Proteomes" id="UP001183648">
    <property type="component" value="Unassembled WGS sequence"/>
</dbReference>
<feature type="transmembrane region" description="Helical" evidence="9">
    <location>
        <begin position="173"/>
        <end position="191"/>
    </location>
</feature>
<feature type="transmembrane region" description="Helical" evidence="9">
    <location>
        <begin position="116"/>
        <end position="137"/>
    </location>
</feature>
<gene>
    <name evidence="10" type="ORF">J2S63_001952</name>
</gene>
<evidence type="ECO:0000256" key="6">
    <source>
        <dbReference type="ARBA" id="ARBA00022989"/>
    </source>
</evidence>
<feature type="transmembrane region" description="Helical" evidence="9">
    <location>
        <begin position="247"/>
        <end position="266"/>
    </location>
</feature>
<evidence type="ECO:0000256" key="9">
    <source>
        <dbReference type="SAM" id="Phobius"/>
    </source>
</evidence>
<feature type="transmembrane region" description="Helical" evidence="9">
    <location>
        <begin position="415"/>
        <end position="437"/>
    </location>
</feature>
<evidence type="ECO:0000256" key="1">
    <source>
        <dbReference type="ARBA" id="ARBA00004651"/>
    </source>
</evidence>